<dbReference type="OrthoDB" id="162742at2759"/>
<keyword evidence="5" id="KW-1185">Reference proteome</keyword>
<dbReference type="SMART" id="SM00368">
    <property type="entry name" value="LRR_RI"/>
    <property type="match status" value="3"/>
</dbReference>
<evidence type="ECO:0000313" key="4">
    <source>
        <dbReference type="EMBL" id="TMW67519.1"/>
    </source>
</evidence>
<dbReference type="SUPFAM" id="SSF52047">
    <property type="entry name" value="RNI-like"/>
    <property type="match status" value="1"/>
</dbReference>
<keyword evidence="2" id="KW-0963">Cytoplasm</keyword>
<sequence>MVEDAPAVYPRGDREIERIVTKFCACLRGELRLEAMDPASIMTAEDETRTHADAWMVLSFKGAGGVDEREDERWRRIRQRLEAWTILSVLACTRTYSWRHNQRFWRQFLHEDAFDQRIAREQRYQRPPSDDVAFARREDEVMPRFVIEFAFEDLNKEILLLLQHVLVGSTKSMRVSFLQAMGALSTMRRQHRKPPVIPVGLRFSRCHSTDSQHIQRLVTLTEAVGSCRVDRDRELGKSITSAYYYRVRSVELRGMTMSEADIRTVSRLSGLPDRLDELILETSISHGTETISSFGMLSTGWFGAQPQCQSVQEPDEEPGTTDQLHEKNELFNSRTQCRLRHVSLNANALAGFHIASLFSAVRDSDQHGVASLSLCGVFQWCGPSIGWMWVVYGILHEESRSRLENLDLSSNLLRLSDIEAVKSALTLRGQALLTTLSAVHAPLAKKTKKKTVWRKKRSNSSFEKPTRVDSTVSETLVELPRGTRLWPTMFKEKGTSELILDETTQTRVCEHQGELLTILLPGYGILRVTPKSIRSAKFVRGPPPSSKAQLPSHLKSLSMNAMVMQDEESSEQVLHAFFSSLELKSLRTLALGRNRLDRHALASVLTCCPLLERLDLESCELDTIAPIIQAFTSNSCRLRSLNLADNLVGGADIVALSQLLCDPESSASQLHELNLERNPIGHQGLRALSNVVKTSCKLRILVLDRTEDRDLVFRPVFYPYENQALGVETLSLDRKLAFLGVLSTRRDHEALEHSVVSHIFHLAAVQCRRRILWR</sequence>
<reference evidence="4" key="1">
    <citation type="submission" date="2019-03" db="EMBL/GenBank/DDBJ databases">
        <title>Long read genome sequence of the mycoparasitic Pythium oligandrum ATCC 38472 isolated from sugarbeet rhizosphere.</title>
        <authorList>
            <person name="Gaulin E."/>
        </authorList>
    </citation>
    <scope>NUCLEOTIDE SEQUENCE</scope>
    <source>
        <strain evidence="4">ATCC 38472_TT</strain>
    </source>
</reference>
<evidence type="ECO:0000313" key="5">
    <source>
        <dbReference type="Proteomes" id="UP000794436"/>
    </source>
</evidence>
<dbReference type="Proteomes" id="UP000794436">
    <property type="component" value="Unassembled WGS sequence"/>
</dbReference>
<evidence type="ECO:0000256" key="1">
    <source>
        <dbReference type="ARBA" id="ARBA00004245"/>
    </source>
</evidence>
<comment type="caution">
    <text evidence="4">The sequence shown here is derived from an EMBL/GenBank/DDBJ whole genome shotgun (WGS) entry which is preliminary data.</text>
</comment>
<gene>
    <name evidence="4" type="ORF">Poli38472_011139</name>
</gene>
<dbReference type="InterPro" id="IPR032675">
    <property type="entry name" value="LRR_dom_sf"/>
</dbReference>
<dbReference type="InterPro" id="IPR052410">
    <property type="entry name" value="DRC5"/>
</dbReference>
<dbReference type="AlphaFoldDB" id="A0A8K1CQR2"/>
<dbReference type="PANTHER" id="PTHR24107:SF2">
    <property type="entry name" value="NLR FAMILY CARD DOMAIN CONTAINING 3"/>
    <property type="match status" value="1"/>
</dbReference>
<protein>
    <submittedName>
        <fullName evidence="4">Uncharacterized protein</fullName>
    </submittedName>
</protein>
<keyword evidence="3" id="KW-0206">Cytoskeleton</keyword>
<dbReference type="PANTHER" id="PTHR24107">
    <property type="entry name" value="YNEIN REGULATORY COMPLEX SUBUNIT 5"/>
    <property type="match status" value="1"/>
</dbReference>
<name>A0A8K1CQR2_PYTOL</name>
<evidence type="ECO:0000256" key="3">
    <source>
        <dbReference type="ARBA" id="ARBA00023212"/>
    </source>
</evidence>
<comment type="subcellular location">
    <subcellularLocation>
        <location evidence="1">Cytoplasm</location>
        <location evidence="1">Cytoskeleton</location>
    </subcellularLocation>
</comment>
<proteinExistence type="predicted"/>
<dbReference type="GO" id="GO:0005856">
    <property type="term" value="C:cytoskeleton"/>
    <property type="evidence" value="ECO:0007669"/>
    <property type="project" value="UniProtKB-SubCell"/>
</dbReference>
<accession>A0A8K1CQR2</accession>
<evidence type="ECO:0000256" key="2">
    <source>
        <dbReference type="ARBA" id="ARBA00022490"/>
    </source>
</evidence>
<dbReference type="Gene3D" id="3.80.10.10">
    <property type="entry name" value="Ribonuclease Inhibitor"/>
    <property type="match status" value="1"/>
</dbReference>
<dbReference type="EMBL" id="SPLM01000004">
    <property type="protein sequence ID" value="TMW67519.1"/>
    <property type="molecule type" value="Genomic_DNA"/>
</dbReference>
<organism evidence="4 5">
    <name type="scientific">Pythium oligandrum</name>
    <name type="common">Mycoparasitic fungus</name>
    <dbReference type="NCBI Taxonomy" id="41045"/>
    <lineage>
        <taxon>Eukaryota</taxon>
        <taxon>Sar</taxon>
        <taxon>Stramenopiles</taxon>
        <taxon>Oomycota</taxon>
        <taxon>Peronosporomycetes</taxon>
        <taxon>Pythiales</taxon>
        <taxon>Pythiaceae</taxon>
        <taxon>Pythium</taxon>
    </lineage>
</organism>